<dbReference type="InParanoid" id="D6X321"/>
<gene>
    <name evidence="4" type="primary">AUGUSTUS-3.0.2_12525</name>
    <name evidence="4" type="ORF">TcasGA2_TC012525</name>
</gene>
<keyword evidence="3" id="KW-0732">Signal</keyword>
<evidence type="ECO:0000256" key="2">
    <source>
        <dbReference type="SAM" id="Phobius"/>
    </source>
</evidence>
<evidence type="ECO:0000256" key="1">
    <source>
        <dbReference type="SAM" id="MobiDB-lite"/>
    </source>
</evidence>
<dbReference type="Proteomes" id="UP000007266">
    <property type="component" value="Linkage group 9"/>
</dbReference>
<keyword evidence="5" id="KW-1185">Reference proteome</keyword>
<protein>
    <recommendedName>
        <fullName evidence="6">Chloride channel CLIC-like protein 1</fullName>
    </recommendedName>
</protein>
<reference evidence="4 5" key="1">
    <citation type="journal article" date="2008" name="Nature">
        <title>The genome of the model beetle and pest Tribolium castaneum.</title>
        <authorList>
            <consortium name="Tribolium Genome Sequencing Consortium"/>
            <person name="Richards S."/>
            <person name="Gibbs R.A."/>
            <person name="Weinstock G.M."/>
            <person name="Brown S.J."/>
            <person name="Denell R."/>
            <person name="Beeman R.W."/>
            <person name="Gibbs R."/>
            <person name="Beeman R.W."/>
            <person name="Brown S.J."/>
            <person name="Bucher G."/>
            <person name="Friedrich M."/>
            <person name="Grimmelikhuijzen C.J."/>
            <person name="Klingler M."/>
            <person name="Lorenzen M."/>
            <person name="Richards S."/>
            <person name="Roth S."/>
            <person name="Schroder R."/>
            <person name="Tautz D."/>
            <person name="Zdobnov E.M."/>
            <person name="Muzny D."/>
            <person name="Gibbs R.A."/>
            <person name="Weinstock G.M."/>
            <person name="Attaway T."/>
            <person name="Bell S."/>
            <person name="Buhay C.J."/>
            <person name="Chandrabose M.N."/>
            <person name="Chavez D."/>
            <person name="Clerk-Blankenburg K.P."/>
            <person name="Cree A."/>
            <person name="Dao M."/>
            <person name="Davis C."/>
            <person name="Chacko J."/>
            <person name="Dinh H."/>
            <person name="Dugan-Rocha S."/>
            <person name="Fowler G."/>
            <person name="Garner T.T."/>
            <person name="Garnes J."/>
            <person name="Gnirke A."/>
            <person name="Hawes A."/>
            <person name="Hernandez J."/>
            <person name="Hines S."/>
            <person name="Holder M."/>
            <person name="Hume J."/>
            <person name="Jhangiani S.N."/>
            <person name="Joshi V."/>
            <person name="Khan Z.M."/>
            <person name="Jackson L."/>
            <person name="Kovar C."/>
            <person name="Kowis A."/>
            <person name="Lee S."/>
            <person name="Lewis L.R."/>
            <person name="Margolis J."/>
            <person name="Morgan M."/>
            <person name="Nazareth L.V."/>
            <person name="Nguyen N."/>
            <person name="Okwuonu G."/>
            <person name="Parker D."/>
            <person name="Richards S."/>
            <person name="Ruiz S.J."/>
            <person name="Santibanez J."/>
            <person name="Savard J."/>
            <person name="Scherer S.E."/>
            <person name="Schneider B."/>
            <person name="Sodergren E."/>
            <person name="Tautz D."/>
            <person name="Vattahil S."/>
            <person name="Villasana D."/>
            <person name="White C.S."/>
            <person name="Wright R."/>
            <person name="Park Y."/>
            <person name="Beeman R.W."/>
            <person name="Lord J."/>
            <person name="Oppert B."/>
            <person name="Lorenzen M."/>
            <person name="Brown S."/>
            <person name="Wang L."/>
            <person name="Savard J."/>
            <person name="Tautz D."/>
            <person name="Richards S."/>
            <person name="Weinstock G."/>
            <person name="Gibbs R.A."/>
            <person name="Liu Y."/>
            <person name="Worley K."/>
            <person name="Weinstock G."/>
            <person name="Elsik C.G."/>
            <person name="Reese J.T."/>
            <person name="Elhaik E."/>
            <person name="Landan G."/>
            <person name="Graur D."/>
            <person name="Arensburger P."/>
            <person name="Atkinson P."/>
            <person name="Beeman R.W."/>
            <person name="Beidler J."/>
            <person name="Brown S.J."/>
            <person name="Demuth J.P."/>
            <person name="Drury D.W."/>
            <person name="Du Y.Z."/>
            <person name="Fujiwara H."/>
            <person name="Lorenzen M."/>
            <person name="Maselli V."/>
            <person name="Osanai M."/>
            <person name="Park Y."/>
            <person name="Robertson H.M."/>
            <person name="Tu Z."/>
            <person name="Wang J.J."/>
            <person name="Wang S."/>
            <person name="Richards S."/>
            <person name="Song H."/>
            <person name="Zhang L."/>
            <person name="Sodergren E."/>
            <person name="Werner D."/>
            <person name="Stanke M."/>
            <person name="Morgenstern B."/>
            <person name="Solovyev V."/>
            <person name="Kosarev P."/>
            <person name="Brown G."/>
            <person name="Chen H.C."/>
            <person name="Ermolaeva O."/>
            <person name="Hlavina W."/>
            <person name="Kapustin Y."/>
            <person name="Kiryutin B."/>
            <person name="Kitts P."/>
            <person name="Maglott D."/>
            <person name="Pruitt K."/>
            <person name="Sapojnikov V."/>
            <person name="Souvorov A."/>
            <person name="Mackey A.J."/>
            <person name="Waterhouse R.M."/>
            <person name="Wyder S."/>
            <person name="Zdobnov E.M."/>
            <person name="Zdobnov E.M."/>
            <person name="Wyder S."/>
            <person name="Kriventseva E.V."/>
            <person name="Kadowaki T."/>
            <person name="Bork P."/>
            <person name="Aranda M."/>
            <person name="Bao R."/>
            <person name="Beermann A."/>
            <person name="Berns N."/>
            <person name="Bolognesi R."/>
            <person name="Bonneton F."/>
            <person name="Bopp D."/>
            <person name="Brown S.J."/>
            <person name="Bucher G."/>
            <person name="Butts T."/>
            <person name="Chaumot A."/>
            <person name="Denell R.E."/>
            <person name="Ferrier D.E."/>
            <person name="Friedrich M."/>
            <person name="Gordon C.M."/>
            <person name="Jindra M."/>
            <person name="Klingler M."/>
            <person name="Lan Q."/>
            <person name="Lattorff H.M."/>
            <person name="Laudet V."/>
            <person name="von Levetsow C."/>
            <person name="Liu Z."/>
            <person name="Lutz R."/>
            <person name="Lynch J.A."/>
            <person name="da Fonseca R.N."/>
            <person name="Posnien N."/>
            <person name="Reuter R."/>
            <person name="Roth S."/>
            <person name="Savard J."/>
            <person name="Schinko J.B."/>
            <person name="Schmitt C."/>
            <person name="Schoppmeier M."/>
            <person name="Schroder R."/>
            <person name="Shippy T.D."/>
            <person name="Simonnet F."/>
            <person name="Marques-Souza H."/>
            <person name="Tautz D."/>
            <person name="Tomoyasu Y."/>
            <person name="Trauner J."/>
            <person name="Van der Zee M."/>
            <person name="Vervoort M."/>
            <person name="Wittkopp N."/>
            <person name="Wimmer E.A."/>
            <person name="Yang X."/>
            <person name="Jones A.K."/>
            <person name="Sattelle D.B."/>
            <person name="Ebert P.R."/>
            <person name="Nelson D."/>
            <person name="Scott J.G."/>
            <person name="Beeman R.W."/>
            <person name="Muthukrishnan S."/>
            <person name="Kramer K.J."/>
            <person name="Arakane Y."/>
            <person name="Beeman R.W."/>
            <person name="Zhu Q."/>
            <person name="Hogenkamp D."/>
            <person name="Dixit R."/>
            <person name="Oppert B."/>
            <person name="Jiang H."/>
            <person name="Zou Z."/>
            <person name="Marshall J."/>
            <person name="Elpidina E."/>
            <person name="Vinokurov K."/>
            <person name="Oppert C."/>
            <person name="Zou Z."/>
            <person name="Evans J."/>
            <person name="Lu Z."/>
            <person name="Zhao P."/>
            <person name="Sumathipala N."/>
            <person name="Altincicek B."/>
            <person name="Vilcinskas A."/>
            <person name="Williams M."/>
            <person name="Hultmark D."/>
            <person name="Hetru C."/>
            <person name="Jiang H."/>
            <person name="Grimmelikhuijzen C.J."/>
            <person name="Hauser F."/>
            <person name="Cazzamali G."/>
            <person name="Williamson M."/>
            <person name="Park Y."/>
            <person name="Li B."/>
            <person name="Tanaka Y."/>
            <person name="Predel R."/>
            <person name="Neupert S."/>
            <person name="Schachtner J."/>
            <person name="Verleyen P."/>
            <person name="Raible F."/>
            <person name="Bork P."/>
            <person name="Friedrich M."/>
            <person name="Walden K.K."/>
            <person name="Robertson H.M."/>
            <person name="Angeli S."/>
            <person name="Foret S."/>
            <person name="Bucher G."/>
            <person name="Schuetz S."/>
            <person name="Maleszka R."/>
            <person name="Wimmer E.A."/>
            <person name="Beeman R.W."/>
            <person name="Lorenzen M."/>
            <person name="Tomoyasu Y."/>
            <person name="Miller S.C."/>
            <person name="Grossmann D."/>
            <person name="Bucher G."/>
        </authorList>
    </citation>
    <scope>NUCLEOTIDE SEQUENCE [LARGE SCALE GENOMIC DNA]</scope>
    <source>
        <strain evidence="4 5">Georgia GA2</strain>
    </source>
</reference>
<keyword evidence="2" id="KW-0472">Membrane</keyword>
<sequence>MKSSTILVFIVYLSMTNAEWVDPHSMDTNAKHKVPVRSPSLDLDSRKRYSSGSTQCDSDIHLKRIVRLILTNAYLDDSMGYHEGHVNIKLTSSELQFLLNFSQSSDTKGDTISEISSIFENALQKTSQDRYEAVVLSVQERLYYLVFNPTSGALAAACLVLFIMYKLLRAQFTWWSIVKYFFLLMYIMDFTITYLSILHEEEIDNLVALKNMGAVPPECDPKKMSWGTYFKTQMRK</sequence>
<accession>D6X321</accession>
<dbReference type="HOGENOM" id="CLU_1246797_0_0_1"/>
<feature type="signal peptide" evidence="3">
    <location>
        <begin position="1"/>
        <end position="18"/>
    </location>
</feature>
<feature type="transmembrane region" description="Helical" evidence="2">
    <location>
        <begin position="177"/>
        <end position="197"/>
    </location>
</feature>
<feature type="chain" id="PRO_5007310896" description="Chloride channel CLIC-like protein 1" evidence="3">
    <location>
        <begin position="19"/>
        <end position="236"/>
    </location>
</feature>
<evidence type="ECO:0000256" key="3">
    <source>
        <dbReference type="SAM" id="SignalP"/>
    </source>
</evidence>
<feature type="region of interest" description="Disordered" evidence="1">
    <location>
        <begin position="28"/>
        <end position="53"/>
    </location>
</feature>
<reference evidence="4 5" key="2">
    <citation type="journal article" date="2010" name="Nucleic Acids Res.">
        <title>BeetleBase in 2010: revisions to provide comprehensive genomic information for Tribolium castaneum.</title>
        <authorList>
            <person name="Kim H.S."/>
            <person name="Murphy T."/>
            <person name="Xia J."/>
            <person name="Caragea D."/>
            <person name="Park Y."/>
            <person name="Beeman R.W."/>
            <person name="Lorenzen M.D."/>
            <person name="Butcher S."/>
            <person name="Manak J.R."/>
            <person name="Brown S.J."/>
        </authorList>
    </citation>
    <scope>GENOME REANNOTATION</scope>
    <source>
        <strain evidence="4 5">Georgia GA2</strain>
    </source>
</reference>
<name>D6X321_TRICA</name>
<evidence type="ECO:0008006" key="6">
    <source>
        <dbReference type="Google" id="ProtNLM"/>
    </source>
</evidence>
<dbReference type="AlphaFoldDB" id="D6X321"/>
<evidence type="ECO:0000313" key="4">
    <source>
        <dbReference type="EMBL" id="EFA10309.2"/>
    </source>
</evidence>
<keyword evidence="2" id="KW-1133">Transmembrane helix</keyword>
<feature type="transmembrane region" description="Helical" evidence="2">
    <location>
        <begin position="142"/>
        <end position="165"/>
    </location>
</feature>
<keyword evidence="2" id="KW-0812">Transmembrane</keyword>
<evidence type="ECO:0000313" key="5">
    <source>
        <dbReference type="Proteomes" id="UP000007266"/>
    </source>
</evidence>
<dbReference type="STRING" id="7070.D6X321"/>
<organism evidence="4 5">
    <name type="scientific">Tribolium castaneum</name>
    <name type="common">Red flour beetle</name>
    <dbReference type="NCBI Taxonomy" id="7070"/>
    <lineage>
        <taxon>Eukaryota</taxon>
        <taxon>Metazoa</taxon>
        <taxon>Ecdysozoa</taxon>
        <taxon>Arthropoda</taxon>
        <taxon>Hexapoda</taxon>
        <taxon>Insecta</taxon>
        <taxon>Pterygota</taxon>
        <taxon>Neoptera</taxon>
        <taxon>Endopterygota</taxon>
        <taxon>Coleoptera</taxon>
        <taxon>Polyphaga</taxon>
        <taxon>Cucujiformia</taxon>
        <taxon>Tenebrionidae</taxon>
        <taxon>Tenebrionidae incertae sedis</taxon>
        <taxon>Tribolium</taxon>
    </lineage>
</organism>
<proteinExistence type="predicted"/>
<dbReference type="EMBL" id="KQ971372">
    <property type="protein sequence ID" value="EFA10309.2"/>
    <property type="molecule type" value="Genomic_DNA"/>
</dbReference>